<accession>A0A832WS38</accession>
<evidence type="ECO:0000313" key="5">
    <source>
        <dbReference type="Proteomes" id="UP000646844"/>
    </source>
</evidence>
<dbReference type="PANTHER" id="PTHR43080">
    <property type="entry name" value="CBS DOMAIN-CONTAINING PROTEIN CBSX3, MITOCHONDRIAL"/>
    <property type="match status" value="1"/>
</dbReference>
<dbReference type="SUPFAM" id="SSF54631">
    <property type="entry name" value="CBS-domain pair"/>
    <property type="match status" value="1"/>
</dbReference>
<dbReference type="PROSITE" id="PS51371">
    <property type="entry name" value="CBS"/>
    <property type="match status" value="2"/>
</dbReference>
<comment type="caution">
    <text evidence="4">The sequence shown here is derived from an EMBL/GenBank/DDBJ whole genome shotgun (WGS) entry which is preliminary data.</text>
</comment>
<dbReference type="AlphaFoldDB" id="A0A832WS38"/>
<dbReference type="PANTHER" id="PTHR43080:SF2">
    <property type="entry name" value="CBS DOMAIN-CONTAINING PROTEIN"/>
    <property type="match status" value="1"/>
</dbReference>
<evidence type="ECO:0000256" key="2">
    <source>
        <dbReference type="PROSITE-ProRule" id="PRU00703"/>
    </source>
</evidence>
<dbReference type="RefSeq" id="WP_010979840.1">
    <property type="nucleotide sequence ID" value="NZ_BAABQO010000008.1"/>
</dbReference>
<evidence type="ECO:0000259" key="3">
    <source>
        <dbReference type="PROSITE" id="PS51371"/>
    </source>
</evidence>
<feature type="domain" description="CBS" evidence="3">
    <location>
        <begin position="7"/>
        <end position="62"/>
    </location>
</feature>
<organism evidence="4 5">
    <name type="scientific">Sulfurisphaera tokodaii</name>
    <dbReference type="NCBI Taxonomy" id="111955"/>
    <lineage>
        <taxon>Archaea</taxon>
        <taxon>Thermoproteota</taxon>
        <taxon>Thermoprotei</taxon>
        <taxon>Sulfolobales</taxon>
        <taxon>Sulfolobaceae</taxon>
        <taxon>Sulfurisphaera</taxon>
    </lineage>
</organism>
<dbReference type="CDD" id="cd09836">
    <property type="entry name" value="CBS_pair_arch"/>
    <property type="match status" value="1"/>
</dbReference>
<feature type="domain" description="CBS" evidence="3">
    <location>
        <begin position="70"/>
        <end position="125"/>
    </location>
</feature>
<protein>
    <submittedName>
        <fullName evidence="4">CBS domain-containing protein</fullName>
    </submittedName>
</protein>
<proteinExistence type="predicted"/>
<dbReference type="Gene3D" id="3.10.580.10">
    <property type="entry name" value="CBS-domain"/>
    <property type="match status" value="1"/>
</dbReference>
<dbReference type="Proteomes" id="UP000646844">
    <property type="component" value="Unassembled WGS sequence"/>
</dbReference>
<gene>
    <name evidence="4" type="ORF">HA332_12820</name>
</gene>
<evidence type="ECO:0000313" key="4">
    <source>
        <dbReference type="EMBL" id="HII75217.1"/>
    </source>
</evidence>
<dbReference type="InterPro" id="IPR000644">
    <property type="entry name" value="CBS_dom"/>
</dbReference>
<sequence length="129" mass="14284">MIVGQLITKNLVSLPSNSTIKEVADMMIKENVGSVVLKDGEKISGIVTERDIVNAVHRGLSLNSPAIEIASTNLIRIDYNKSIYDAFYLMTRNNIRHLIIEKDGKCVGVISIRDVAKAFSLMIAEQMSY</sequence>
<evidence type="ECO:0000256" key="1">
    <source>
        <dbReference type="ARBA" id="ARBA00023122"/>
    </source>
</evidence>
<name>A0A832WS38_9CREN</name>
<dbReference type="InterPro" id="IPR046342">
    <property type="entry name" value="CBS_dom_sf"/>
</dbReference>
<dbReference type="GeneID" id="1459828"/>
<reference evidence="4" key="1">
    <citation type="journal article" date="2020" name="bioRxiv">
        <title>A rank-normalized archaeal taxonomy based on genome phylogeny resolves widespread incomplete and uneven classifications.</title>
        <authorList>
            <person name="Rinke C."/>
            <person name="Chuvochina M."/>
            <person name="Mussig A.J."/>
            <person name="Chaumeil P.-A."/>
            <person name="Waite D.W."/>
            <person name="Whitman W.B."/>
            <person name="Parks D.H."/>
            <person name="Hugenholtz P."/>
        </authorList>
    </citation>
    <scope>NUCLEOTIDE SEQUENCE</scope>
    <source>
        <strain evidence="4">UBA8838</strain>
    </source>
</reference>
<dbReference type="SMART" id="SM00116">
    <property type="entry name" value="CBS"/>
    <property type="match status" value="2"/>
</dbReference>
<dbReference type="OMA" id="AMLCTRD"/>
<dbReference type="InterPro" id="IPR051257">
    <property type="entry name" value="Diverse_CBS-Domain"/>
</dbReference>
<dbReference type="Pfam" id="PF00571">
    <property type="entry name" value="CBS"/>
    <property type="match status" value="2"/>
</dbReference>
<dbReference type="EMBL" id="DUJO01000053">
    <property type="protein sequence ID" value="HII75217.1"/>
    <property type="molecule type" value="Genomic_DNA"/>
</dbReference>
<keyword evidence="1 2" id="KW-0129">CBS domain</keyword>